<dbReference type="EMBL" id="VSRR010044911">
    <property type="protein sequence ID" value="MPC77060.1"/>
    <property type="molecule type" value="Genomic_DNA"/>
</dbReference>
<evidence type="ECO:0000313" key="2">
    <source>
        <dbReference type="EMBL" id="MPC77060.1"/>
    </source>
</evidence>
<proteinExistence type="predicted"/>
<accession>A0A5B7HX61</accession>
<comment type="caution">
    <text evidence="2">The sequence shown here is derived from an EMBL/GenBank/DDBJ whole genome shotgun (WGS) entry which is preliminary data.</text>
</comment>
<feature type="region of interest" description="Disordered" evidence="1">
    <location>
        <begin position="52"/>
        <end position="81"/>
    </location>
</feature>
<dbReference type="Proteomes" id="UP000324222">
    <property type="component" value="Unassembled WGS sequence"/>
</dbReference>
<keyword evidence="3" id="KW-1185">Reference proteome</keyword>
<dbReference type="AlphaFoldDB" id="A0A5B7HX61"/>
<gene>
    <name evidence="2" type="ORF">E2C01_071503</name>
</gene>
<sequence>MIIPFRCFTYELSTNKFVHLSSLAHKFYNLYKELPNTKKNYLTQLFHKAETVREEEEEEEHKGKGKGKAGAYFMRNGSNVR</sequence>
<evidence type="ECO:0000256" key="1">
    <source>
        <dbReference type="SAM" id="MobiDB-lite"/>
    </source>
</evidence>
<protein>
    <submittedName>
        <fullName evidence="2">Uncharacterized protein</fullName>
    </submittedName>
</protein>
<name>A0A5B7HX61_PORTR</name>
<evidence type="ECO:0000313" key="3">
    <source>
        <dbReference type="Proteomes" id="UP000324222"/>
    </source>
</evidence>
<reference evidence="2 3" key="1">
    <citation type="submission" date="2019-05" db="EMBL/GenBank/DDBJ databases">
        <title>Another draft genome of Portunus trituberculatus and its Hox gene families provides insights of decapod evolution.</title>
        <authorList>
            <person name="Jeong J.-H."/>
            <person name="Song I."/>
            <person name="Kim S."/>
            <person name="Choi T."/>
            <person name="Kim D."/>
            <person name="Ryu S."/>
            <person name="Kim W."/>
        </authorList>
    </citation>
    <scope>NUCLEOTIDE SEQUENCE [LARGE SCALE GENOMIC DNA]</scope>
    <source>
        <tissue evidence="2">Muscle</tissue>
    </source>
</reference>
<organism evidence="2 3">
    <name type="scientific">Portunus trituberculatus</name>
    <name type="common">Swimming crab</name>
    <name type="synonym">Neptunus trituberculatus</name>
    <dbReference type="NCBI Taxonomy" id="210409"/>
    <lineage>
        <taxon>Eukaryota</taxon>
        <taxon>Metazoa</taxon>
        <taxon>Ecdysozoa</taxon>
        <taxon>Arthropoda</taxon>
        <taxon>Crustacea</taxon>
        <taxon>Multicrustacea</taxon>
        <taxon>Malacostraca</taxon>
        <taxon>Eumalacostraca</taxon>
        <taxon>Eucarida</taxon>
        <taxon>Decapoda</taxon>
        <taxon>Pleocyemata</taxon>
        <taxon>Brachyura</taxon>
        <taxon>Eubrachyura</taxon>
        <taxon>Portunoidea</taxon>
        <taxon>Portunidae</taxon>
        <taxon>Portuninae</taxon>
        <taxon>Portunus</taxon>
    </lineage>
</organism>